<comment type="caution">
    <text evidence="1">The sequence shown here is derived from an EMBL/GenBank/DDBJ whole genome shotgun (WGS) entry which is preliminary data.</text>
</comment>
<evidence type="ECO:0000313" key="2">
    <source>
        <dbReference type="Proteomes" id="UP000829398"/>
    </source>
</evidence>
<dbReference type="EMBL" id="CM039172">
    <property type="protein sequence ID" value="KAH9782589.1"/>
    <property type="molecule type" value="Genomic_DNA"/>
</dbReference>
<reference evidence="2" key="1">
    <citation type="journal article" date="2023" name="Hortic. Res.">
        <title>A chromosome-level phased genome enabling allele-level studies in sweet orange: a case study on citrus Huanglongbing tolerance.</title>
        <authorList>
            <person name="Wu B."/>
            <person name="Yu Q."/>
            <person name="Deng Z."/>
            <person name="Duan Y."/>
            <person name="Luo F."/>
            <person name="Gmitter F. Jr."/>
        </authorList>
    </citation>
    <scope>NUCLEOTIDE SEQUENCE [LARGE SCALE GENOMIC DNA]</scope>
    <source>
        <strain evidence="2">cv. Valencia</strain>
    </source>
</reference>
<accession>A0ACB8MAB4</accession>
<evidence type="ECO:0000313" key="1">
    <source>
        <dbReference type="EMBL" id="KAH9782589.1"/>
    </source>
</evidence>
<protein>
    <submittedName>
        <fullName evidence="1">Uncharacterized protein</fullName>
    </submittedName>
</protein>
<proteinExistence type="predicted"/>
<sequence>MEQNLNQSSALLAEQLRDLLIENPEFITWKSQDQTLLGWLLSSISEGTLGLVINLDSSYTVWKTLEKKFGVQYEAKVLQIKYEINTLKKESMNVEDYCMKMKALADKLACAGSPLNDRELLLHILNGLGPGNLDLASFITACRMDFDDAYALLVTHKPRLEQQEQDAKTVFNANFAQGMFNGTGRSFPLRIFFGFNGFNGGYSGFGGYGSGQNMHQMKGKVFNGMSPTMPSNFSGNSHQNAASISYEVIICQICSKSGHSADVCWYRFNEDFIPAPSRVYNKGKTPKFAYMTNFEPVNYMPSYMPSFDEYSAGMSPVCMPGFHTPYSPGTAYMANFEGPADESWYFDSGATHHLPNNMTNIHIREEFKGNDQLIIGNGQGLTITHVGNASLRLSGSKTTCILLKDILLVPSITKNLLSISKLTSDNNISIEFCVNVCFVKDKMKGQVLLQGLSEKGLYKLQLKPSSPNTQSHESHMSVVHLNKPLSMLSFVNRNNQTSNKCDSFAKACFNFVSSNCTQAVDQLTLLHRKFGHPNLNVLIHLLKFYNCAKVSLQSLKNSSHNVCEACQLGKSHRLHFATTDTTTTHVLELIHTNLWGPSPFLSRNGYKYYISFVDDYSRYTWIYPLKLKEPDTVEEALEDPRWYQAMKDEYDALMKNNTWILVPKFSDHKVVDNKWIFRVKYNTDGSVAKFKARLVPKGFQQVAGVDYFETFSPALYGLKQAPRAWFDKLKETLIKWGFQNSRADTSLFLKKEKGSMIMFSFCLKRSRDLSYFLGIEVSYYNGSIFLSQRKYIRDLLAEPELLNCKGCDTPMTTRTKLQKQAYVSLGQFIEDPIAYRSLVGGLQYVILTRPEIAFAVHKLSQYVAMLTLQHLMACKRVLRYLKETQDYGLKFGTEGELRLTGYTDTDWACDIDDRNLVGAYCIYLENNLTHGLLRNNQL</sequence>
<name>A0ACB8MAB4_CITSI</name>
<dbReference type="Proteomes" id="UP000829398">
    <property type="component" value="Chromosome 3"/>
</dbReference>
<keyword evidence="2" id="KW-1185">Reference proteome</keyword>
<organism evidence="1 2">
    <name type="scientific">Citrus sinensis</name>
    <name type="common">Sweet orange</name>
    <name type="synonym">Citrus aurantium var. sinensis</name>
    <dbReference type="NCBI Taxonomy" id="2711"/>
    <lineage>
        <taxon>Eukaryota</taxon>
        <taxon>Viridiplantae</taxon>
        <taxon>Streptophyta</taxon>
        <taxon>Embryophyta</taxon>
        <taxon>Tracheophyta</taxon>
        <taxon>Spermatophyta</taxon>
        <taxon>Magnoliopsida</taxon>
        <taxon>eudicotyledons</taxon>
        <taxon>Gunneridae</taxon>
        <taxon>Pentapetalae</taxon>
        <taxon>rosids</taxon>
        <taxon>malvids</taxon>
        <taxon>Sapindales</taxon>
        <taxon>Rutaceae</taxon>
        <taxon>Aurantioideae</taxon>
        <taxon>Citrus</taxon>
    </lineage>
</organism>
<gene>
    <name evidence="1" type="ORF">KPL71_008966</name>
</gene>